<dbReference type="STRING" id="1182544.W9WD09"/>
<evidence type="ECO:0000256" key="5">
    <source>
        <dbReference type="SAM" id="MobiDB-lite"/>
    </source>
</evidence>
<protein>
    <recommendedName>
        <fullName evidence="8">PH domain-like protein</fullName>
    </recommendedName>
</protein>
<feature type="region of interest" description="Disordered" evidence="5">
    <location>
        <begin position="1"/>
        <end position="65"/>
    </location>
</feature>
<dbReference type="GO" id="GO:0000290">
    <property type="term" value="P:deadenylation-dependent decapping of nuclear-transcribed mRNA"/>
    <property type="evidence" value="ECO:0007669"/>
    <property type="project" value="InterPro"/>
</dbReference>
<dbReference type="Proteomes" id="UP000019473">
    <property type="component" value="Unassembled WGS sequence"/>
</dbReference>
<dbReference type="GO" id="GO:0008047">
    <property type="term" value="F:enzyme activator activity"/>
    <property type="evidence" value="ECO:0007669"/>
    <property type="project" value="InterPro"/>
</dbReference>
<gene>
    <name evidence="6" type="ORF">A1O7_03317</name>
</gene>
<comment type="subcellular location">
    <subcellularLocation>
        <location evidence="1">Cytoplasm</location>
    </subcellularLocation>
</comment>
<dbReference type="RefSeq" id="XP_007755529.1">
    <property type="nucleotide sequence ID" value="XM_007757339.1"/>
</dbReference>
<evidence type="ECO:0000256" key="1">
    <source>
        <dbReference type="ARBA" id="ARBA00004496"/>
    </source>
</evidence>
<evidence type="ECO:0000313" key="7">
    <source>
        <dbReference type="Proteomes" id="UP000019473"/>
    </source>
</evidence>
<proteinExistence type="inferred from homology"/>
<reference evidence="6 7" key="1">
    <citation type="submission" date="2013-03" db="EMBL/GenBank/DDBJ databases">
        <title>The Genome Sequence of Cladophialophora yegresii CBS 114405.</title>
        <authorList>
            <consortium name="The Broad Institute Genomics Platform"/>
            <person name="Cuomo C."/>
            <person name="de Hoog S."/>
            <person name="Gorbushina A."/>
            <person name="Walker B."/>
            <person name="Young S.K."/>
            <person name="Zeng Q."/>
            <person name="Gargeya S."/>
            <person name="Fitzgerald M."/>
            <person name="Haas B."/>
            <person name="Abouelleil A."/>
            <person name="Allen A.W."/>
            <person name="Alvarado L."/>
            <person name="Arachchi H.M."/>
            <person name="Berlin A.M."/>
            <person name="Chapman S.B."/>
            <person name="Gainer-Dewar J."/>
            <person name="Goldberg J."/>
            <person name="Griggs A."/>
            <person name="Gujja S."/>
            <person name="Hansen M."/>
            <person name="Howarth C."/>
            <person name="Imamovic A."/>
            <person name="Ireland A."/>
            <person name="Larimer J."/>
            <person name="McCowan C."/>
            <person name="Murphy C."/>
            <person name="Pearson M."/>
            <person name="Poon T.W."/>
            <person name="Priest M."/>
            <person name="Roberts A."/>
            <person name="Saif S."/>
            <person name="Shea T."/>
            <person name="Sisk P."/>
            <person name="Sykes S."/>
            <person name="Wortman J."/>
            <person name="Nusbaum C."/>
            <person name="Birren B."/>
        </authorList>
    </citation>
    <scope>NUCLEOTIDE SEQUENCE [LARGE SCALE GENOMIC DNA]</scope>
    <source>
        <strain evidence="6 7">CBS 114405</strain>
    </source>
</reference>
<dbReference type="OrthoDB" id="440673at2759"/>
<dbReference type="GO" id="GO:0003729">
    <property type="term" value="F:mRNA binding"/>
    <property type="evidence" value="ECO:0007669"/>
    <property type="project" value="TreeGrafter"/>
</dbReference>
<dbReference type="CDD" id="cd13182">
    <property type="entry name" value="EVH1-like_Dcp1"/>
    <property type="match status" value="1"/>
</dbReference>
<dbReference type="SUPFAM" id="SSF50729">
    <property type="entry name" value="PH domain-like"/>
    <property type="match status" value="1"/>
</dbReference>
<dbReference type="GO" id="GO:0031087">
    <property type="term" value="P:deadenylation-independent decapping of nuclear-transcribed mRNA"/>
    <property type="evidence" value="ECO:0007669"/>
    <property type="project" value="TreeGrafter"/>
</dbReference>
<dbReference type="VEuPathDB" id="FungiDB:A1O7_03317"/>
<dbReference type="InterPro" id="IPR011993">
    <property type="entry name" value="PH-like_dom_sf"/>
</dbReference>
<dbReference type="EMBL" id="AMGW01000002">
    <property type="protein sequence ID" value="EXJ62875.1"/>
    <property type="molecule type" value="Genomic_DNA"/>
</dbReference>
<dbReference type="GeneID" id="19177914"/>
<dbReference type="Pfam" id="PF06058">
    <property type="entry name" value="DCP1"/>
    <property type="match status" value="1"/>
</dbReference>
<evidence type="ECO:0000256" key="2">
    <source>
        <dbReference type="ARBA" id="ARBA00008778"/>
    </source>
</evidence>
<comment type="caution">
    <text evidence="6">The sequence shown here is derived from an EMBL/GenBank/DDBJ whole genome shotgun (WGS) entry which is preliminary data.</text>
</comment>
<dbReference type="AlphaFoldDB" id="W9WD09"/>
<accession>W9WD09</accession>
<dbReference type="Gene3D" id="2.30.29.30">
    <property type="entry name" value="Pleckstrin-homology domain (PH domain)/Phosphotyrosine-binding domain (PTB)"/>
    <property type="match status" value="1"/>
</dbReference>
<evidence type="ECO:0000256" key="3">
    <source>
        <dbReference type="ARBA" id="ARBA00022490"/>
    </source>
</evidence>
<dbReference type="GO" id="GO:0000932">
    <property type="term" value="C:P-body"/>
    <property type="evidence" value="ECO:0007669"/>
    <property type="project" value="TreeGrafter"/>
</dbReference>
<dbReference type="GO" id="GO:0006397">
    <property type="term" value="P:mRNA processing"/>
    <property type="evidence" value="ECO:0007669"/>
    <property type="project" value="UniProtKB-KW"/>
</dbReference>
<sequence length="339" mass="36737">MSHSNRRSGQSRRQQSVDFPRYPPLSQLQSQSQQSIYASAPAPAPAPTSAAAADATTPPVAPVPSVAPRAAQMPVVVSDYESDNQGYQSDYPTKPPPPDRTNEELNLAVLNRHNPQIKSILSIAPYAVVYEFSPLPQPEWTKTGVEGSLFICELTPGPYGEDRYSTIVLNRRGLDNFEAELREGENAGVEITGEYVIISFKEGHEQKIYGVYIFHDGPGTSTENAMQLNGELMKSLADHAGASRQAAEAAASAATAQHTNGHIQQAGEALNNHQGNAPGAGHQISLQQRFGQQRANDAAFSVRGHEYDGQIQQPPQSMMDQRQPDILGDLFRRAGLGAR</sequence>
<feature type="compositionally biased region" description="Basic residues" evidence="5">
    <location>
        <begin position="1"/>
        <end position="10"/>
    </location>
</feature>
<dbReference type="PANTHER" id="PTHR16290">
    <property type="entry name" value="TRANSCRIPTION FACTOR SMIF DECAPPING ENZYME DCP1"/>
    <property type="match status" value="1"/>
</dbReference>
<feature type="compositionally biased region" description="Low complexity" evidence="5">
    <location>
        <begin position="25"/>
        <end position="65"/>
    </location>
</feature>
<feature type="region of interest" description="Disordered" evidence="5">
    <location>
        <begin position="80"/>
        <end position="99"/>
    </location>
</feature>
<keyword evidence="4" id="KW-0507">mRNA processing</keyword>
<dbReference type="eggNOG" id="KOG2868">
    <property type="taxonomic scope" value="Eukaryota"/>
</dbReference>
<dbReference type="InterPro" id="IPR010334">
    <property type="entry name" value="Dcp1"/>
</dbReference>
<evidence type="ECO:0000313" key="6">
    <source>
        <dbReference type="EMBL" id="EXJ62875.1"/>
    </source>
</evidence>
<dbReference type="PANTHER" id="PTHR16290:SF0">
    <property type="entry name" value="DECAPPING PROTEIN 1, ISOFORM A"/>
    <property type="match status" value="1"/>
</dbReference>
<comment type="similarity">
    <text evidence="2">Belongs to the DCP1 family.</text>
</comment>
<keyword evidence="7" id="KW-1185">Reference proteome</keyword>
<evidence type="ECO:0008006" key="8">
    <source>
        <dbReference type="Google" id="ProtNLM"/>
    </source>
</evidence>
<name>W9WD09_9EURO</name>
<keyword evidence="3" id="KW-0963">Cytoplasm</keyword>
<evidence type="ECO:0000256" key="4">
    <source>
        <dbReference type="ARBA" id="ARBA00022664"/>
    </source>
</evidence>
<organism evidence="6 7">
    <name type="scientific">Cladophialophora yegresii CBS 114405</name>
    <dbReference type="NCBI Taxonomy" id="1182544"/>
    <lineage>
        <taxon>Eukaryota</taxon>
        <taxon>Fungi</taxon>
        <taxon>Dikarya</taxon>
        <taxon>Ascomycota</taxon>
        <taxon>Pezizomycotina</taxon>
        <taxon>Eurotiomycetes</taxon>
        <taxon>Chaetothyriomycetidae</taxon>
        <taxon>Chaetothyriales</taxon>
        <taxon>Herpotrichiellaceae</taxon>
        <taxon>Cladophialophora</taxon>
    </lineage>
</organism>
<dbReference type="HOGENOM" id="CLU_058649_0_0_1"/>